<dbReference type="InterPro" id="IPR038619">
    <property type="entry name" value="MraZ_sf"/>
</dbReference>
<name>A0ABV7D7X9_9PROT</name>
<dbReference type="InterPro" id="IPR035642">
    <property type="entry name" value="MraZ_N"/>
</dbReference>
<dbReference type="Pfam" id="PF02381">
    <property type="entry name" value="MraZ"/>
    <property type="match status" value="1"/>
</dbReference>
<dbReference type="HAMAP" id="MF_01008">
    <property type="entry name" value="MraZ"/>
    <property type="match status" value="1"/>
</dbReference>
<dbReference type="RefSeq" id="WP_194213275.1">
    <property type="nucleotide sequence ID" value="NZ_CP061205.1"/>
</dbReference>
<dbReference type="Proteomes" id="UP001595444">
    <property type="component" value="Unassembled WGS sequence"/>
</dbReference>
<organism evidence="9 10">
    <name type="scientific">Kordiimonas pumila</name>
    <dbReference type="NCBI Taxonomy" id="2161677"/>
    <lineage>
        <taxon>Bacteria</taxon>
        <taxon>Pseudomonadati</taxon>
        <taxon>Pseudomonadota</taxon>
        <taxon>Alphaproteobacteria</taxon>
        <taxon>Kordiimonadales</taxon>
        <taxon>Kordiimonadaceae</taxon>
        <taxon>Kordiimonas</taxon>
    </lineage>
</organism>
<keyword evidence="5 7" id="KW-0238">DNA-binding</keyword>
<evidence type="ECO:0000256" key="7">
    <source>
        <dbReference type="HAMAP-Rule" id="MF_01008"/>
    </source>
</evidence>
<dbReference type="InterPro" id="IPR037914">
    <property type="entry name" value="SpoVT-AbrB_sf"/>
</dbReference>
<dbReference type="Gene3D" id="3.40.1550.20">
    <property type="entry name" value="Transcriptional regulator MraZ domain"/>
    <property type="match status" value="1"/>
</dbReference>
<comment type="subunit">
    <text evidence="7">Forms oligomers.</text>
</comment>
<dbReference type="PROSITE" id="PS51740">
    <property type="entry name" value="SPOVT_ABRB"/>
    <property type="match status" value="2"/>
</dbReference>
<sequence>MVLDDDQDACEHANTGGYGSVALFLSTFTNKIDRKGRVSVPASFRATVSASSFNGIIVYQHLSLPCIEGADISFLEQMSNHLDTDFGPFNPEQMSMATAILAGSSQLGFDPEGRVVLPQELVAFAGVDGTATFAGLGRRFQIWNPDAFMAHKAEAMQKAAVTGPTLSPFRGGGQS</sequence>
<dbReference type="InterPro" id="IPR020603">
    <property type="entry name" value="MraZ_dom"/>
</dbReference>
<evidence type="ECO:0000259" key="8">
    <source>
        <dbReference type="PROSITE" id="PS51740"/>
    </source>
</evidence>
<dbReference type="EMBL" id="JBHRSL010000010">
    <property type="protein sequence ID" value="MFC3053026.1"/>
    <property type="molecule type" value="Genomic_DNA"/>
</dbReference>
<dbReference type="SUPFAM" id="SSF89447">
    <property type="entry name" value="AbrB/MazE/MraZ-like"/>
    <property type="match status" value="1"/>
</dbReference>
<accession>A0ABV7D7X9</accession>
<keyword evidence="3" id="KW-0677">Repeat</keyword>
<evidence type="ECO:0000256" key="5">
    <source>
        <dbReference type="ARBA" id="ARBA00023125"/>
    </source>
</evidence>
<gene>
    <name evidence="7" type="primary">mraZ</name>
    <name evidence="9" type="ORF">ACFOKA_14015</name>
</gene>
<dbReference type="CDD" id="cd16321">
    <property type="entry name" value="MraZ_C"/>
    <property type="match status" value="1"/>
</dbReference>
<proteinExistence type="inferred from homology"/>
<evidence type="ECO:0000256" key="2">
    <source>
        <dbReference type="ARBA" id="ARBA00022490"/>
    </source>
</evidence>
<protein>
    <recommendedName>
        <fullName evidence="1 7">Transcriptional regulator MraZ</fullName>
    </recommendedName>
</protein>
<evidence type="ECO:0000256" key="3">
    <source>
        <dbReference type="ARBA" id="ARBA00022737"/>
    </source>
</evidence>
<evidence type="ECO:0000313" key="9">
    <source>
        <dbReference type="EMBL" id="MFC3053026.1"/>
    </source>
</evidence>
<keyword evidence="2 7" id="KW-0963">Cytoplasm</keyword>
<evidence type="ECO:0000313" key="10">
    <source>
        <dbReference type="Proteomes" id="UP001595444"/>
    </source>
</evidence>
<comment type="caution">
    <text evidence="9">The sequence shown here is derived from an EMBL/GenBank/DDBJ whole genome shotgun (WGS) entry which is preliminary data.</text>
</comment>
<feature type="domain" description="SpoVT-AbrB" evidence="8">
    <location>
        <begin position="104"/>
        <end position="147"/>
    </location>
</feature>
<dbReference type="CDD" id="cd16320">
    <property type="entry name" value="MraZ_N"/>
    <property type="match status" value="1"/>
</dbReference>
<comment type="similarity">
    <text evidence="7">Belongs to the MraZ family.</text>
</comment>
<evidence type="ECO:0000256" key="6">
    <source>
        <dbReference type="ARBA" id="ARBA00023163"/>
    </source>
</evidence>
<comment type="subcellular location">
    <subcellularLocation>
        <location evidence="7">Cytoplasm</location>
        <location evidence="7">Nucleoid</location>
    </subcellularLocation>
</comment>
<dbReference type="PANTHER" id="PTHR34701:SF1">
    <property type="entry name" value="TRANSCRIPTIONAL REGULATOR MRAZ"/>
    <property type="match status" value="1"/>
</dbReference>
<keyword evidence="6 7" id="KW-0804">Transcription</keyword>
<keyword evidence="4 7" id="KW-0805">Transcription regulation</keyword>
<evidence type="ECO:0000256" key="1">
    <source>
        <dbReference type="ARBA" id="ARBA00013860"/>
    </source>
</evidence>
<dbReference type="PANTHER" id="PTHR34701">
    <property type="entry name" value="TRANSCRIPTIONAL REGULATOR MRAZ"/>
    <property type="match status" value="1"/>
</dbReference>
<dbReference type="InterPro" id="IPR007159">
    <property type="entry name" value="SpoVT-AbrB_dom"/>
</dbReference>
<evidence type="ECO:0000256" key="4">
    <source>
        <dbReference type="ARBA" id="ARBA00023015"/>
    </source>
</evidence>
<dbReference type="InterPro" id="IPR003444">
    <property type="entry name" value="MraZ"/>
</dbReference>
<keyword evidence="10" id="KW-1185">Reference proteome</keyword>
<reference evidence="10" key="1">
    <citation type="journal article" date="2019" name="Int. J. Syst. Evol. Microbiol.">
        <title>The Global Catalogue of Microorganisms (GCM) 10K type strain sequencing project: providing services to taxonomists for standard genome sequencing and annotation.</title>
        <authorList>
            <consortium name="The Broad Institute Genomics Platform"/>
            <consortium name="The Broad Institute Genome Sequencing Center for Infectious Disease"/>
            <person name="Wu L."/>
            <person name="Ma J."/>
        </authorList>
    </citation>
    <scope>NUCLEOTIDE SEQUENCE [LARGE SCALE GENOMIC DNA]</scope>
    <source>
        <strain evidence="10">KCTC 62164</strain>
    </source>
</reference>
<feature type="domain" description="SpoVT-AbrB" evidence="8">
    <location>
        <begin position="27"/>
        <end position="74"/>
    </location>
</feature>
<dbReference type="InterPro" id="IPR035644">
    <property type="entry name" value="MraZ_C"/>
</dbReference>